<dbReference type="InterPro" id="IPR036047">
    <property type="entry name" value="F-box-like_dom_sf"/>
</dbReference>
<dbReference type="Pfam" id="PF24758">
    <property type="entry name" value="LRR_At5g56370"/>
    <property type="match status" value="1"/>
</dbReference>
<comment type="caution">
    <text evidence="4">The sequence shown here is derived from an EMBL/GenBank/DDBJ whole genome shotgun (WGS) entry which is preliminary data.</text>
</comment>
<dbReference type="Pfam" id="PF08387">
    <property type="entry name" value="FBD"/>
    <property type="match status" value="1"/>
</dbReference>
<protein>
    <recommendedName>
        <fullName evidence="6">FBD domain-containing protein</fullName>
    </recommendedName>
</protein>
<dbReference type="Proteomes" id="UP000824890">
    <property type="component" value="Unassembled WGS sequence"/>
</dbReference>
<gene>
    <name evidence="4" type="ORF">HID58_062252</name>
</gene>
<dbReference type="CDD" id="cd22160">
    <property type="entry name" value="F-box_AtFBL13-like"/>
    <property type="match status" value="1"/>
</dbReference>
<dbReference type="InterPro" id="IPR006566">
    <property type="entry name" value="FBD"/>
</dbReference>
<evidence type="ECO:0000259" key="2">
    <source>
        <dbReference type="Pfam" id="PF08387"/>
    </source>
</evidence>
<dbReference type="EMBL" id="JAGKQM010000014">
    <property type="protein sequence ID" value="KAH0886156.1"/>
    <property type="molecule type" value="Genomic_DNA"/>
</dbReference>
<dbReference type="Gene3D" id="3.80.10.10">
    <property type="entry name" value="Ribonuclease Inhibitor"/>
    <property type="match status" value="1"/>
</dbReference>
<proteinExistence type="predicted"/>
<evidence type="ECO:0000259" key="3">
    <source>
        <dbReference type="Pfam" id="PF24758"/>
    </source>
</evidence>
<dbReference type="InterPro" id="IPR001810">
    <property type="entry name" value="F-box_dom"/>
</dbReference>
<keyword evidence="5" id="KW-1185">Reference proteome</keyword>
<name>A0ABQ8A0V9_BRANA</name>
<evidence type="ECO:0000259" key="1">
    <source>
        <dbReference type="Pfam" id="PF00646"/>
    </source>
</evidence>
<evidence type="ECO:0000313" key="4">
    <source>
        <dbReference type="EMBL" id="KAH0886156.1"/>
    </source>
</evidence>
<reference evidence="4 5" key="1">
    <citation type="submission" date="2021-05" db="EMBL/GenBank/DDBJ databases">
        <title>Genome Assembly of Synthetic Allotetraploid Brassica napus Reveals Homoeologous Exchanges between Subgenomes.</title>
        <authorList>
            <person name="Davis J.T."/>
        </authorList>
    </citation>
    <scope>NUCLEOTIDE SEQUENCE [LARGE SCALE GENOMIC DNA]</scope>
    <source>
        <strain evidence="5">cv. Da-Ae</strain>
        <tissue evidence="4">Seedling</tissue>
    </source>
</reference>
<dbReference type="InterPro" id="IPR032675">
    <property type="entry name" value="LRR_dom_sf"/>
</dbReference>
<evidence type="ECO:0000313" key="5">
    <source>
        <dbReference type="Proteomes" id="UP000824890"/>
    </source>
</evidence>
<dbReference type="PANTHER" id="PTHR31900:SF28">
    <property type="entry name" value="FBD DOMAIN-CONTAINING PROTEIN"/>
    <property type="match status" value="1"/>
</dbReference>
<evidence type="ECO:0008006" key="6">
    <source>
        <dbReference type="Google" id="ProtNLM"/>
    </source>
</evidence>
<dbReference type="InterPro" id="IPR050232">
    <property type="entry name" value="FBL13/AtMIF1-like"/>
</dbReference>
<feature type="domain" description="F-box/LRR-repeat protein 15/At3g58940/PEG3-like LRR" evidence="3">
    <location>
        <begin position="236"/>
        <end position="377"/>
    </location>
</feature>
<dbReference type="SUPFAM" id="SSF52047">
    <property type="entry name" value="RNI-like"/>
    <property type="match status" value="1"/>
</dbReference>
<dbReference type="InterPro" id="IPR055411">
    <property type="entry name" value="LRR_FXL15/At3g58940/PEG3-like"/>
</dbReference>
<dbReference type="Pfam" id="PF00646">
    <property type="entry name" value="F-box"/>
    <property type="match status" value="1"/>
</dbReference>
<dbReference type="SUPFAM" id="SSF81383">
    <property type="entry name" value="F-box domain"/>
    <property type="match status" value="1"/>
</dbReference>
<organism evidence="4 5">
    <name type="scientific">Brassica napus</name>
    <name type="common">Rape</name>
    <dbReference type="NCBI Taxonomy" id="3708"/>
    <lineage>
        <taxon>Eukaryota</taxon>
        <taxon>Viridiplantae</taxon>
        <taxon>Streptophyta</taxon>
        <taxon>Embryophyta</taxon>
        <taxon>Tracheophyta</taxon>
        <taxon>Spermatophyta</taxon>
        <taxon>Magnoliopsida</taxon>
        <taxon>eudicotyledons</taxon>
        <taxon>Gunneridae</taxon>
        <taxon>Pentapetalae</taxon>
        <taxon>rosids</taxon>
        <taxon>malvids</taxon>
        <taxon>Brassicales</taxon>
        <taxon>Brassicaceae</taxon>
        <taxon>Brassiceae</taxon>
        <taxon>Brassica</taxon>
    </lineage>
</organism>
<sequence length="540" mass="60932">MKANGTVCNIQIQQRRSAFGRRKLPLSRSSFEYNRSVGVGVSGLHFERSIRDTSVVGQSKALHLETLADLSGSIYSVLGSGPLIITVMGSASRSPLQFLLLSLPSSSSFSFCILQSVVSSTNALTVLRAFLILSSLLSRHRVSTKLNRISGLSDELLARILTFVPTKVSVSTSILSKRWEFLWTWVPKLEFVDNKYGSDLAIRDFINKNLPLLKPPVIESFLLKCYSSFFQPEDITQWVATTVSRCIVELDIDCVYCWSGEPCLLLPGSLFTCESLVTLKLNGEMILLDVPRTVYLPSLKTLHLGCVTYSKEDTFRLLLSYCPVLEDLVIQRSGRDKAKAIVVISPSLQMLTLQLDGGTSSTDEFVIVTPSLKYLNIEDYNARYSYLVAHMPKVEEADIVVDEYLEMVFESITSVKRRSLCVLFDFEERYMYHDGIFFGQLEHLKLGISFDYWSKLLFRLLRDAPKLRVLELYVYNNDPSAVPTCLLESLETFEFADYRGRQEERDFVSFIIKHACHLKSSTITPSTIMETCSSTDSCCI</sequence>
<accession>A0ABQ8A0V9</accession>
<feature type="domain" description="FBD" evidence="2">
    <location>
        <begin position="479"/>
        <end position="523"/>
    </location>
</feature>
<dbReference type="PANTHER" id="PTHR31900">
    <property type="entry name" value="F-BOX/RNI SUPERFAMILY PROTEIN-RELATED"/>
    <property type="match status" value="1"/>
</dbReference>
<feature type="domain" description="F-box" evidence="1">
    <location>
        <begin position="149"/>
        <end position="188"/>
    </location>
</feature>
<dbReference type="InterPro" id="IPR053781">
    <property type="entry name" value="F-box_AtFBL13-like"/>
</dbReference>